<evidence type="ECO:0000313" key="2">
    <source>
        <dbReference type="Proteomes" id="UP000054538"/>
    </source>
</evidence>
<dbReference type="EMBL" id="KN824827">
    <property type="protein sequence ID" value="KIL00772.1"/>
    <property type="molecule type" value="Genomic_DNA"/>
</dbReference>
<evidence type="ECO:0000313" key="1">
    <source>
        <dbReference type="EMBL" id="KIL00772.1"/>
    </source>
</evidence>
<dbReference type="Proteomes" id="UP000054538">
    <property type="component" value="Unassembled WGS sequence"/>
</dbReference>
<dbReference type="AlphaFoldDB" id="A0A0D0E6Q2"/>
<keyword evidence="2" id="KW-1185">Reference proteome</keyword>
<dbReference type="HOGENOM" id="CLU_2655221_0_0_1"/>
<name>A0A0D0E6Q2_9AGAM</name>
<organism evidence="1 2">
    <name type="scientific">Paxillus rubicundulus Ve08.2h10</name>
    <dbReference type="NCBI Taxonomy" id="930991"/>
    <lineage>
        <taxon>Eukaryota</taxon>
        <taxon>Fungi</taxon>
        <taxon>Dikarya</taxon>
        <taxon>Basidiomycota</taxon>
        <taxon>Agaricomycotina</taxon>
        <taxon>Agaricomycetes</taxon>
        <taxon>Agaricomycetidae</taxon>
        <taxon>Boletales</taxon>
        <taxon>Paxilineae</taxon>
        <taxon>Paxillaceae</taxon>
        <taxon>Paxillus</taxon>
    </lineage>
</organism>
<reference evidence="2" key="2">
    <citation type="submission" date="2015-01" db="EMBL/GenBank/DDBJ databases">
        <title>Evolutionary Origins and Diversification of the Mycorrhizal Mutualists.</title>
        <authorList>
            <consortium name="DOE Joint Genome Institute"/>
            <consortium name="Mycorrhizal Genomics Consortium"/>
            <person name="Kohler A."/>
            <person name="Kuo A."/>
            <person name="Nagy L.G."/>
            <person name="Floudas D."/>
            <person name="Copeland A."/>
            <person name="Barry K.W."/>
            <person name="Cichocki N."/>
            <person name="Veneault-Fourrey C."/>
            <person name="LaButti K."/>
            <person name="Lindquist E.A."/>
            <person name="Lipzen A."/>
            <person name="Lundell T."/>
            <person name="Morin E."/>
            <person name="Murat C."/>
            <person name="Riley R."/>
            <person name="Ohm R."/>
            <person name="Sun H."/>
            <person name="Tunlid A."/>
            <person name="Henrissat B."/>
            <person name="Grigoriev I.V."/>
            <person name="Hibbett D.S."/>
            <person name="Martin F."/>
        </authorList>
    </citation>
    <scope>NUCLEOTIDE SEQUENCE [LARGE SCALE GENOMIC DNA]</scope>
    <source>
        <strain evidence="2">Ve08.2h10</strain>
    </source>
</reference>
<accession>A0A0D0E6Q2</accession>
<protein>
    <submittedName>
        <fullName evidence="1">Unplaced genomic scaffold scaffold_5, whole genome shotgun sequence</fullName>
    </submittedName>
</protein>
<dbReference type="InParanoid" id="A0A0D0E6Q2"/>
<gene>
    <name evidence="1" type="ORF">PAXRUDRAFT_821358</name>
</gene>
<sequence length="76" mass="8207">MPVCEPLRRCKDASQACAEQAYELEAERTFEPCVGNLGTPHAHALLLVLPMAPTPSKTNLLSLPPPSLLVLPPSHH</sequence>
<proteinExistence type="predicted"/>
<reference evidence="1 2" key="1">
    <citation type="submission" date="2014-04" db="EMBL/GenBank/DDBJ databases">
        <authorList>
            <consortium name="DOE Joint Genome Institute"/>
            <person name="Kuo A."/>
            <person name="Kohler A."/>
            <person name="Jargeat P."/>
            <person name="Nagy L.G."/>
            <person name="Floudas D."/>
            <person name="Copeland A."/>
            <person name="Barry K.W."/>
            <person name="Cichocki N."/>
            <person name="Veneault-Fourrey C."/>
            <person name="LaButti K."/>
            <person name="Lindquist E.A."/>
            <person name="Lipzen A."/>
            <person name="Lundell T."/>
            <person name="Morin E."/>
            <person name="Murat C."/>
            <person name="Sun H."/>
            <person name="Tunlid A."/>
            <person name="Henrissat B."/>
            <person name="Grigoriev I.V."/>
            <person name="Hibbett D.S."/>
            <person name="Martin F."/>
            <person name="Nordberg H.P."/>
            <person name="Cantor M.N."/>
            <person name="Hua S.X."/>
        </authorList>
    </citation>
    <scope>NUCLEOTIDE SEQUENCE [LARGE SCALE GENOMIC DNA]</scope>
    <source>
        <strain evidence="1 2">Ve08.2h10</strain>
    </source>
</reference>